<reference evidence="1 2" key="1">
    <citation type="submission" date="2019-10" db="EMBL/GenBank/DDBJ databases">
        <title>Nocardia macrotermitis sp. nov. and Nocardia aurantia sp. nov., isolated from the gut of fungus growing-termite Macrotermes natalensis.</title>
        <authorList>
            <person name="Benndorf R."/>
            <person name="Schwitalla J."/>
            <person name="Martin K."/>
            <person name="De Beer W."/>
            <person name="Kaster A.-K."/>
            <person name="Vollmers J."/>
            <person name="Poulsen M."/>
            <person name="Beemelmanns C."/>
        </authorList>
    </citation>
    <scope>NUCLEOTIDE SEQUENCE [LARGE SCALE GENOMIC DNA]</scope>
    <source>
        <strain evidence="1 2">RB20</strain>
    </source>
</reference>
<evidence type="ECO:0008006" key="3">
    <source>
        <dbReference type="Google" id="ProtNLM"/>
    </source>
</evidence>
<accession>A0A7K0CUS0</accession>
<keyword evidence="2" id="KW-1185">Reference proteome</keyword>
<dbReference type="EMBL" id="WEGK01000001">
    <property type="protein sequence ID" value="MQY17227.1"/>
    <property type="molecule type" value="Genomic_DNA"/>
</dbReference>
<proteinExistence type="predicted"/>
<sequence length="105" mass="11592">MINHTMIVAFDEPLPDTELDRYLADIEQAMLGTGLAQSVVARRHLAIPGEAEIPALIATAVIQFALPDLETLGKAFAAPSVHEIIDRWQSRYPYKVAFANHEPLV</sequence>
<dbReference type="AlphaFoldDB" id="A0A7K0CUS0"/>
<protein>
    <recommendedName>
        <fullName evidence="3">EthD domain-containing protein</fullName>
    </recommendedName>
</protein>
<dbReference type="RefSeq" id="WP_153407332.1">
    <property type="nucleotide sequence ID" value="NZ_WEGK01000001.1"/>
</dbReference>
<organism evidence="1 2">
    <name type="scientific">Nocardia macrotermitis</name>
    <dbReference type="NCBI Taxonomy" id="2585198"/>
    <lineage>
        <taxon>Bacteria</taxon>
        <taxon>Bacillati</taxon>
        <taxon>Actinomycetota</taxon>
        <taxon>Actinomycetes</taxon>
        <taxon>Mycobacteriales</taxon>
        <taxon>Nocardiaceae</taxon>
        <taxon>Nocardia</taxon>
    </lineage>
</organism>
<evidence type="ECO:0000313" key="2">
    <source>
        <dbReference type="Proteomes" id="UP000438448"/>
    </source>
</evidence>
<name>A0A7K0CUS0_9NOCA</name>
<gene>
    <name evidence="1" type="ORF">NRB20_02900</name>
</gene>
<evidence type="ECO:0000313" key="1">
    <source>
        <dbReference type="EMBL" id="MQY17227.1"/>
    </source>
</evidence>
<dbReference type="Proteomes" id="UP000438448">
    <property type="component" value="Unassembled WGS sequence"/>
</dbReference>
<comment type="caution">
    <text evidence="1">The sequence shown here is derived from an EMBL/GenBank/DDBJ whole genome shotgun (WGS) entry which is preliminary data.</text>
</comment>
<dbReference type="OrthoDB" id="4762525at2"/>